<reference evidence="1 2" key="1">
    <citation type="journal article" date="2016" name="Sci. Rep.">
        <title>The Dendrobium catenatum Lindl. genome sequence provides insights into polysaccharide synthase, floral development and adaptive evolution.</title>
        <authorList>
            <person name="Zhang G.Q."/>
            <person name="Xu Q."/>
            <person name="Bian C."/>
            <person name="Tsai W.C."/>
            <person name="Yeh C.M."/>
            <person name="Liu K.W."/>
            <person name="Yoshida K."/>
            <person name="Zhang L.S."/>
            <person name="Chang S.B."/>
            <person name="Chen F."/>
            <person name="Shi Y."/>
            <person name="Su Y.Y."/>
            <person name="Zhang Y.Q."/>
            <person name="Chen L.J."/>
            <person name="Yin Y."/>
            <person name="Lin M."/>
            <person name="Huang H."/>
            <person name="Deng H."/>
            <person name="Wang Z.W."/>
            <person name="Zhu S.L."/>
            <person name="Zhao X."/>
            <person name="Deng C."/>
            <person name="Niu S.C."/>
            <person name="Huang J."/>
            <person name="Wang M."/>
            <person name="Liu G.H."/>
            <person name="Yang H.J."/>
            <person name="Xiao X.J."/>
            <person name="Hsiao Y.Y."/>
            <person name="Wu W.L."/>
            <person name="Chen Y.Y."/>
            <person name="Mitsuda N."/>
            <person name="Ohme-Takagi M."/>
            <person name="Luo Y.B."/>
            <person name="Van de Peer Y."/>
            <person name="Liu Z.J."/>
        </authorList>
    </citation>
    <scope>NUCLEOTIDE SEQUENCE [LARGE SCALE GENOMIC DNA]</scope>
    <source>
        <tissue evidence="1">The whole plant</tissue>
    </source>
</reference>
<sequence length="52" mass="5389">MKQAPKLKSKQALPLHIFLNSSLESSTTKGAFGTAAAVGKAGCEVVVQKVAF</sequence>
<dbReference type="AlphaFoldDB" id="A0A2I0WUU9"/>
<accession>A0A2I0WUU9</accession>
<reference evidence="1 2" key="2">
    <citation type="journal article" date="2017" name="Nature">
        <title>The Apostasia genome and the evolution of orchids.</title>
        <authorList>
            <person name="Zhang G.Q."/>
            <person name="Liu K.W."/>
            <person name="Li Z."/>
            <person name="Lohaus R."/>
            <person name="Hsiao Y.Y."/>
            <person name="Niu S.C."/>
            <person name="Wang J.Y."/>
            <person name="Lin Y.C."/>
            <person name="Xu Q."/>
            <person name="Chen L.J."/>
            <person name="Yoshida K."/>
            <person name="Fujiwara S."/>
            <person name="Wang Z.W."/>
            <person name="Zhang Y.Q."/>
            <person name="Mitsuda N."/>
            <person name="Wang M."/>
            <person name="Liu G.H."/>
            <person name="Pecoraro L."/>
            <person name="Huang H.X."/>
            <person name="Xiao X.J."/>
            <person name="Lin M."/>
            <person name="Wu X.Y."/>
            <person name="Wu W.L."/>
            <person name="Chen Y.Y."/>
            <person name="Chang S.B."/>
            <person name="Sakamoto S."/>
            <person name="Ohme-Takagi M."/>
            <person name="Yagi M."/>
            <person name="Zeng S.J."/>
            <person name="Shen C.Y."/>
            <person name="Yeh C.M."/>
            <person name="Luo Y.B."/>
            <person name="Tsai W.C."/>
            <person name="Van de Peer Y."/>
            <person name="Liu Z.J."/>
        </authorList>
    </citation>
    <scope>NUCLEOTIDE SEQUENCE [LARGE SCALE GENOMIC DNA]</scope>
    <source>
        <tissue evidence="1">The whole plant</tissue>
    </source>
</reference>
<keyword evidence="2" id="KW-1185">Reference proteome</keyword>
<organism evidence="1 2">
    <name type="scientific">Dendrobium catenatum</name>
    <dbReference type="NCBI Taxonomy" id="906689"/>
    <lineage>
        <taxon>Eukaryota</taxon>
        <taxon>Viridiplantae</taxon>
        <taxon>Streptophyta</taxon>
        <taxon>Embryophyta</taxon>
        <taxon>Tracheophyta</taxon>
        <taxon>Spermatophyta</taxon>
        <taxon>Magnoliopsida</taxon>
        <taxon>Liliopsida</taxon>
        <taxon>Asparagales</taxon>
        <taxon>Orchidaceae</taxon>
        <taxon>Epidendroideae</taxon>
        <taxon>Malaxideae</taxon>
        <taxon>Dendrobiinae</taxon>
        <taxon>Dendrobium</taxon>
    </lineage>
</organism>
<gene>
    <name evidence="1" type="ORF">MA16_Dca000783</name>
</gene>
<proteinExistence type="predicted"/>
<name>A0A2I0WUU9_9ASPA</name>
<dbReference type="Proteomes" id="UP000233837">
    <property type="component" value="Unassembled WGS sequence"/>
</dbReference>
<evidence type="ECO:0000313" key="2">
    <source>
        <dbReference type="Proteomes" id="UP000233837"/>
    </source>
</evidence>
<evidence type="ECO:0000313" key="1">
    <source>
        <dbReference type="EMBL" id="PKU79438.1"/>
    </source>
</evidence>
<dbReference type="EMBL" id="KZ502442">
    <property type="protein sequence ID" value="PKU79438.1"/>
    <property type="molecule type" value="Genomic_DNA"/>
</dbReference>
<protein>
    <submittedName>
        <fullName evidence="1">Uncharacterized protein</fullName>
    </submittedName>
</protein>